<proteinExistence type="predicted"/>
<dbReference type="AlphaFoldDB" id="A0ABD0JFR1"/>
<accession>A0ABD0JFR1</accession>
<evidence type="ECO:0000313" key="2">
    <source>
        <dbReference type="EMBL" id="KAK7473715.1"/>
    </source>
</evidence>
<keyword evidence="3" id="KW-1185">Reference proteome</keyword>
<feature type="non-terminal residue" evidence="2">
    <location>
        <position position="1"/>
    </location>
</feature>
<evidence type="ECO:0000313" key="3">
    <source>
        <dbReference type="Proteomes" id="UP001519460"/>
    </source>
</evidence>
<feature type="region of interest" description="Disordered" evidence="1">
    <location>
        <begin position="32"/>
        <end position="57"/>
    </location>
</feature>
<dbReference type="Proteomes" id="UP001519460">
    <property type="component" value="Unassembled WGS sequence"/>
</dbReference>
<name>A0ABD0JFR1_9CAEN</name>
<organism evidence="2 3">
    <name type="scientific">Batillaria attramentaria</name>
    <dbReference type="NCBI Taxonomy" id="370345"/>
    <lineage>
        <taxon>Eukaryota</taxon>
        <taxon>Metazoa</taxon>
        <taxon>Spiralia</taxon>
        <taxon>Lophotrochozoa</taxon>
        <taxon>Mollusca</taxon>
        <taxon>Gastropoda</taxon>
        <taxon>Caenogastropoda</taxon>
        <taxon>Sorbeoconcha</taxon>
        <taxon>Cerithioidea</taxon>
        <taxon>Batillariidae</taxon>
        <taxon>Batillaria</taxon>
    </lineage>
</organism>
<dbReference type="EMBL" id="JACVVK020000460">
    <property type="protein sequence ID" value="KAK7473715.1"/>
    <property type="molecule type" value="Genomic_DNA"/>
</dbReference>
<reference evidence="2 3" key="1">
    <citation type="journal article" date="2023" name="Sci. Data">
        <title>Genome assembly of the Korean intertidal mud-creeper Batillaria attramentaria.</title>
        <authorList>
            <person name="Patra A.K."/>
            <person name="Ho P.T."/>
            <person name="Jun S."/>
            <person name="Lee S.J."/>
            <person name="Kim Y."/>
            <person name="Won Y.J."/>
        </authorList>
    </citation>
    <scope>NUCLEOTIDE SEQUENCE [LARGE SCALE GENOMIC DNA]</scope>
    <source>
        <strain evidence="2">Wonlab-2016</strain>
    </source>
</reference>
<protein>
    <submittedName>
        <fullName evidence="2">Uncharacterized protein</fullName>
    </submittedName>
</protein>
<evidence type="ECO:0000256" key="1">
    <source>
        <dbReference type="SAM" id="MobiDB-lite"/>
    </source>
</evidence>
<comment type="caution">
    <text evidence="2">The sequence shown here is derived from an EMBL/GenBank/DDBJ whole genome shotgun (WGS) entry which is preliminary data.</text>
</comment>
<gene>
    <name evidence="2" type="ORF">BaRGS_00035042</name>
</gene>
<sequence>LSSASLRSQSAEGPFSHVKFSRGIEYLSFTGLTATAPPPHQTLPRQTALDPIRAPGE</sequence>